<evidence type="ECO:0000256" key="4">
    <source>
        <dbReference type="ARBA" id="ARBA00022729"/>
    </source>
</evidence>
<reference evidence="6 7" key="1">
    <citation type="submission" date="2019-11" db="EMBL/GenBank/DDBJ databases">
        <authorList>
            <person name="Brisse S."/>
        </authorList>
    </citation>
    <scope>NUCLEOTIDE SEQUENCE [LARGE SCALE GENOMIC DNA]</scope>
    <source>
        <strain evidence="6">FRC0190</strain>
    </source>
</reference>
<keyword evidence="4" id="KW-0732">Signal</keyword>
<gene>
    <name evidence="6" type="ORF">FRC0190_00623</name>
</gene>
<dbReference type="Gene3D" id="3.40.50.1980">
    <property type="entry name" value="Nitrogenase molybdenum iron protein domain"/>
    <property type="match status" value="2"/>
</dbReference>
<organism evidence="6 7">
    <name type="scientific">Corynebacterium rouxii</name>
    <dbReference type="NCBI Taxonomy" id="2719119"/>
    <lineage>
        <taxon>Bacteria</taxon>
        <taxon>Bacillati</taxon>
        <taxon>Actinomycetota</taxon>
        <taxon>Actinomycetes</taxon>
        <taxon>Mycobacteriales</taxon>
        <taxon>Corynebacteriaceae</taxon>
        <taxon>Corynebacterium</taxon>
    </lineage>
</organism>
<dbReference type="GO" id="GO:0046872">
    <property type="term" value="F:metal ion binding"/>
    <property type="evidence" value="ECO:0007669"/>
    <property type="project" value="UniProtKB-KW"/>
</dbReference>
<evidence type="ECO:0000256" key="2">
    <source>
        <dbReference type="ARBA" id="ARBA00022448"/>
    </source>
</evidence>
<dbReference type="GO" id="GO:0007155">
    <property type="term" value="P:cell adhesion"/>
    <property type="evidence" value="ECO:0007669"/>
    <property type="project" value="InterPro"/>
</dbReference>
<dbReference type="PRINTS" id="PR00690">
    <property type="entry name" value="ADHESNFAMILY"/>
</dbReference>
<comment type="subcellular location">
    <subcellularLocation>
        <location evidence="1">Cell envelope</location>
    </subcellularLocation>
</comment>
<dbReference type="GO" id="GO:0030001">
    <property type="term" value="P:metal ion transport"/>
    <property type="evidence" value="ECO:0007669"/>
    <property type="project" value="InterPro"/>
</dbReference>
<evidence type="ECO:0000313" key="6">
    <source>
        <dbReference type="EMBL" id="VZH84610.1"/>
    </source>
</evidence>
<dbReference type="PANTHER" id="PTHR42953:SF1">
    <property type="entry name" value="METAL-BINDING PROTEIN HI_0362-RELATED"/>
    <property type="match status" value="1"/>
</dbReference>
<dbReference type="PROSITE" id="PS51257">
    <property type="entry name" value="PROKAR_LIPOPROTEIN"/>
    <property type="match status" value="1"/>
</dbReference>
<keyword evidence="2 5" id="KW-0813">Transport</keyword>
<dbReference type="InterPro" id="IPR006129">
    <property type="entry name" value="AdhesinB"/>
</dbReference>
<proteinExistence type="inferred from homology"/>
<dbReference type="InterPro" id="IPR050492">
    <property type="entry name" value="Bact_metal-bind_prot9"/>
</dbReference>
<dbReference type="PANTHER" id="PTHR42953">
    <property type="entry name" value="HIGH-AFFINITY ZINC UPTAKE SYSTEM PROTEIN ZNUA-RELATED"/>
    <property type="match status" value="1"/>
</dbReference>
<dbReference type="PRINTS" id="PR00691">
    <property type="entry name" value="ADHESINB"/>
</dbReference>
<evidence type="ECO:0000256" key="3">
    <source>
        <dbReference type="ARBA" id="ARBA00022723"/>
    </source>
</evidence>
<keyword evidence="3" id="KW-0479">Metal-binding</keyword>
<dbReference type="SUPFAM" id="SSF53807">
    <property type="entry name" value="Helical backbone' metal receptor"/>
    <property type="match status" value="1"/>
</dbReference>
<evidence type="ECO:0000256" key="5">
    <source>
        <dbReference type="RuleBase" id="RU003512"/>
    </source>
</evidence>
<dbReference type="InterPro" id="IPR006128">
    <property type="entry name" value="Lipoprotein_PsaA-like"/>
</dbReference>
<dbReference type="Pfam" id="PF01297">
    <property type="entry name" value="ZnuA"/>
    <property type="match status" value="1"/>
</dbReference>
<protein>
    <submittedName>
        <fullName evidence="6">Zinc ABC transporter substrate-binding protein</fullName>
    </submittedName>
</protein>
<sequence length="321" mass="34250">MRKIVGGVVGGIVISSLLAGCSGGQGASTSTKADDSKLGVIATTTQICDYVKQIDADVNLTCLLAPNASAHDHEMTREQMDALSKADILLKNGVDLEHFLDDAVASSGFKGTTVDTSEGVNIAPWPFAPEDGEEPEFNNDPHIWTSPKNAKIQVANIGKALEAADSAHADDYKKHVDSYISQLEDLDTWTTQSLKSVPESERILFTSHDAFGYFSRDYNVKFIGAALSDFNEQQDATADHIAKAAQQVRDSKAKALFAENSNNPRSIEAVAKAAGVKLGGELYGDSLGPDVTYTQSIVHNVETLIDGWGGKIAEKPASIAH</sequence>
<dbReference type="GO" id="GO:0030313">
    <property type="term" value="C:cell envelope"/>
    <property type="evidence" value="ECO:0007669"/>
    <property type="project" value="UniProtKB-SubCell"/>
</dbReference>
<dbReference type="EMBL" id="LR738855">
    <property type="protein sequence ID" value="VZH84610.1"/>
    <property type="molecule type" value="Genomic_DNA"/>
</dbReference>
<accession>A0A6I8MG64</accession>
<comment type="similarity">
    <text evidence="5">Belongs to the bacterial solute-binding protein 9 family.</text>
</comment>
<dbReference type="AlphaFoldDB" id="A0A6I8MG64"/>
<dbReference type="Proteomes" id="UP000423525">
    <property type="component" value="Chromosome"/>
</dbReference>
<name>A0A6I8MG64_9CORY</name>
<dbReference type="KEGG" id="crf:FRC0190_00623"/>
<dbReference type="RefSeq" id="WP_155871796.1">
    <property type="nucleotide sequence ID" value="NZ_CP168248.1"/>
</dbReference>
<dbReference type="InterPro" id="IPR006127">
    <property type="entry name" value="ZnuA-like"/>
</dbReference>
<evidence type="ECO:0000256" key="1">
    <source>
        <dbReference type="ARBA" id="ARBA00004196"/>
    </source>
</evidence>
<evidence type="ECO:0000313" key="7">
    <source>
        <dbReference type="Proteomes" id="UP000423525"/>
    </source>
</evidence>